<evidence type="ECO:0000256" key="5">
    <source>
        <dbReference type="SAM" id="MobiDB-lite"/>
    </source>
</evidence>
<keyword evidence="3 4" id="KW-0650">Protein phosphatase inhibitor</keyword>
<feature type="compositionally biased region" description="Polar residues" evidence="5">
    <location>
        <begin position="70"/>
        <end position="82"/>
    </location>
</feature>
<keyword evidence="6" id="KW-1185">Reference proteome</keyword>
<evidence type="ECO:0000256" key="4">
    <source>
        <dbReference type="RuleBase" id="RU369059"/>
    </source>
</evidence>
<dbReference type="InterPro" id="IPR036658">
    <property type="entry name" value="CPI-17_sf"/>
</dbReference>
<dbReference type="GO" id="GO:0004865">
    <property type="term" value="F:protein serine/threonine phosphatase inhibitor activity"/>
    <property type="evidence" value="ECO:0007669"/>
    <property type="project" value="TreeGrafter"/>
</dbReference>
<organism evidence="6 7">
    <name type="scientific">Pteropus vampyrus</name>
    <name type="common">Large flying fox</name>
    <dbReference type="NCBI Taxonomy" id="132908"/>
    <lineage>
        <taxon>Eukaryota</taxon>
        <taxon>Metazoa</taxon>
        <taxon>Chordata</taxon>
        <taxon>Craniata</taxon>
        <taxon>Vertebrata</taxon>
        <taxon>Euteleostomi</taxon>
        <taxon>Mammalia</taxon>
        <taxon>Eutheria</taxon>
        <taxon>Laurasiatheria</taxon>
        <taxon>Chiroptera</taxon>
        <taxon>Yinpterochiroptera</taxon>
        <taxon>Pteropodoidea</taxon>
        <taxon>Pteropodidae</taxon>
        <taxon>Pteropodinae</taxon>
        <taxon>Pteropus</taxon>
    </lineage>
</organism>
<feature type="region of interest" description="Disordered" evidence="5">
    <location>
        <begin position="23"/>
        <end position="126"/>
    </location>
</feature>
<evidence type="ECO:0000256" key="2">
    <source>
        <dbReference type="ARBA" id="ARBA00022553"/>
    </source>
</evidence>
<dbReference type="GO" id="GO:0005737">
    <property type="term" value="C:cytoplasm"/>
    <property type="evidence" value="ECO:0007669"/>
    <property type="project" value="InterPro"/>
</dbReference>
<gene>
    <name evidence="7" type="primary">PPP1R14B</name>
</gene>
<dbReference type="GO" id="GO:0016020">
    <property type="term" value="C:membrane"/>
    <property type="evidence" value="ECO:0007669"/>
    <property type="project" value="UniProtKB-SubCell"/>
</dbReference>
<dbReference type="OrthoDB" id="8193882at2759"/>
<proteinExistence type="inferred from homology"/>
<comment type="similarity">
    <text evidence="1 4">Belongs to the PP1 inhibitor family.</text>
</comment>
<accession>A0A6P3QN20</accession>
<dbReference type="GeneID" id="105297847"/>
<dbReference type="RefSeq" id="XP_011367030.1">
    <property type="nucleotide sequence ID" value="XM_011368728.2"/>
</dbReference>
<dbReference type="CTD" id="26472"/>
<evidence type="ECO:0000313" key="7">
    <source>
        <dbReference type="RefSeq" id="XP_011367030.1"/>
    </source>
</evidence>
<evidence type="ECO:0000313" key="6">
    <source>
        <dbReference type="Proteomes" id="UP000515202"/>
    </source>
</evidence>
<dbReference type="AlphaFoldDB" id="A0A6P3QN20"/>
<feature type="compositionally biased region" description="Low complexity" evidence="5">
    <location>
        <begin position="99"/>
        <end position="110"/>
    </location>
</feature>
<dbReference type="Proteomes" id="UP000515202">
    <property type="component" value="Unplaced"/>
</dbReference>
<keyword evidence="4" id="KW-0472">Membrane</keyword>
<comment type="subcellular location">
    <subcellularLocation>
        <location evidence="4">Membrane</location>
        <topology evidence="4">Peripheral membrane protein</topology>
    </subcellularLocation>
</comment>
<dbReference type="InterPro" id="IPR008025">
    <property type="entry name" value="CPI-17"/>
</dbReference>
<name>A0A6P3QN20_PTEVA</name>
<dbReference type="GO" id="GO:0045087">
    <property type="term" value="P:innate immune response"/>
    <property type="evidence" value="ECO:0007669"/>
    <property type="project" value="TreeGrafter"/>
</dbReference>
<reference evidence="7" key="1">
    <citation type="submission" date="2025-08" db="UniProtKB">
        <authorList>
            <consortium name="RefSeq"/>
        </authorList>
    </citation>
    <scope>IDENTIFICATION</scope>
    <source>
        <tissue evidence="7">Kidney</tissue>
    </source>
</reference>
<sequence length="181" mass="19901">MSWDSWPHLLWLKWGAQKLGKTHLQGSQPRVPSPSCLALSGTRVPNWQRQEAPPPPPASGSLPWHGPDLFSSSEQLPLSTGQKRAGSSCIRAGASASEPLSYPLSQLRPLSLPPPPPPPQEEEIPELEIDVDELLDMESDDTRAARVKELLVDCYKPTEAFISGLLDKIRGMQKLSTPQKK</sequence>
<evidence type="ECO:0000256" key="1">
    <source>
        <dbReference type="ARBA" id="ARBA00005483"/>
    </source>
</evidence>
<dbReference type="Pfam" id="PF05361">
    <property type="entry name" value="PP1_inhibitor"/>
    <property type="match status" value="1"/>
</dbReference>
<keyword evidence="2 4" id="KW-0597">Phosphoprotein</keyword>
<comment type="function">
    <text evidence="4">Inhibitor of PPP1CA.</text>
</comment>
<dbReference type="SUPFAM" id="SSF81790">
    <property type="entry name" value="Myosin phosphatase inhibitor 17kDa protein, CPI-17"/>
    <property type="match status" value="1"/>
</dbReference>
<evidence type="ECO:0000256" key="3">
    <source>
        <dbReference type="ARBA" id="ARBA00023272"/>
    </source>
</evidence>
<protein>
    <recommendedName>
        <fullName evidence="4">Protein phosphatase 1 regulatory subunit 14</fullName>
    </recommendedName>
</protein>
<dbReference type="PANTHER" id="PTHR16188:SF5">
    <property type="entry name" value="PROTEIN PHOSPHATASE 1 REGULATORY SUBUNIT 14B"/>
    <property type="match status" value="1"/>
</dbReference>
<dbReference type="KEGG" id="pvp:105297847"/>
<dbReference type="PANTHER" id="PTHR16188">
    <property type="entry name" value="PROTEIN PHOSPHATASE 1 INHIBITOR POTENTIATED BY PROTEIN KINASE C"/>
    <property type="match status" value="1"/>
</dbReference>
<dbReference type="Gene3D" id="1.10.150.220">
    <property type="entry name" value="CPI-17"/>
    <property type="match status" value="1"/>
</dbReference>